<dbReference type="PANTHER" id="PTHR43976">
    <property type="entry name" value="SHORT CHAIN DEHYDROGENASE"/>
    <property type="match status" value="1"/>
</dbReference>
<evidence type="ECO:0000313" key="4">
    <source>
        <dbReference type="Proteomes" id="UP000030854"/>
    </source>
</evidence>
<evidence type="ECO:0000313" key="3">
    <source>
        <dbReference type="EMBL" id="KHJ32496.1"/>
    </source>
</evidence>
<dbReference type="GO" id="GO:0016491">
    <property type="term" value="F:oxidoreductase activity"/>
    <property type="evidence" value="ECO:0007669"/>
    <property type="project" value="UniProtKB-KW"/>
</dbReference>
<organism evidence="3 4">
    <name type="scientific">Uncinula necator</name>
    <name type="common">Grape powdery mildew</name>
    <dbReference type="NCBI Taxonomy" id="52586"/>
    <lineage>
        <taxon>Eukaryota</taxon>
        <taxon>Fungi</taxon>
        <taxon>Dikarya</taxon>
        <taxon>Ascomycota</taxon>
        <taxon>Pezizomycotina</taxon>
        <taxon>Leotiomycetes</taxon>
        <taxon>Erysiphales</taxon>
        <taxon>Erysiphaceae</taxon>
        <taxon>Erysiphe</taxon>
    </lineage>
</organism>
<keyword evidence="4" id="KW-1185">Reference proteome</keyword>
<dbReference type="InterPro" id="IPR051911">
    <property type="entry name" value="SDR_oxidoreductase"/>
</dbReference>
<dbReference type="SUPFAM" id="SSF51735">
    <property type="entry name" value="NAD(P)-binding Rossmann-fold domains"/>
    <property type="match status" value="1"/>
</dbReference>
<dbReference type="PANTHER" id="PTHR43976:SF16">
    <property type="entry name" value="SHORT-CHAIN DEHYDROGENASE_REDUCTASE FAMILY PROTEIN"/>
    <property type="match status" value="1"/>
</dbReference>
<keyword evidence="2" id="KW-0560">Oxidoreductase</keyword>
<evidence type="ECO:0000256" key="2">
    <source>
        <dbReference type="ARBA" id="ARBA00023002"/>
    </source>
</evidence>
<reference evidence="3 4" key="1">
    <citation type="journal article" date="2014" name="BMC Genomics">
        <title>Adaptive genomic structural variation in the grape powdery mildew pathogen, Erysiphe necator.</title>
        <authorList>
            <person name="Jones L."/>
            <person name="Riaz S."/>
            <person name="Morales-Cruz A."/>
            <person name="Amrine K.C."/>
            <person name="McGuire B."/>
            <person name="Gubler W.D."/>
            <person name="Walker M.A."/>
            <person name="Cantu D."/>
        </authorList>
    </citation>
    <scope>NUCLEOTIDE SEQUENCE [LARGE SCALE GENOMIC DNA]</scope>
    <source>
        <strain evidence="4">c</strain>
    </source>
</reference>
<dbReference type="Proteomes" id="UP000030854">
    <property type="component" value="Unassembled WGS sequence"/>
</dbReference>
<comment type="similarity">
    <text evidence="1">Belongs to the short-chain dehydrogenases/reductases (SDR) family.</text>
</comment>
<dbReference type="HOGENOM" id="CLU_040671_0_0_1"/>
<sequence length="356" mass="39660">MTTKNNNSGNKFLTRSSPRVWLLTSGLSPISIRLIRKLLDNGDYVAAGLRPIEIDSKDEEISNEYCELVLECQSERRKAQGWKDRFRGIRCEARAISQCGAAVAETVQAFGHIDILLCCTSEGVLGTVEELALNQATKSLAQDQFESTFYSNVNYIKAALPHFRKKNNGHIMILSSICGHLGSPGISMFCAATRALEGYCDSLAYEIAPFNVKLTIVQTNKEVILLTSRLKFAPHQAPYENGHQSVTRFRHILTNIINGHYAEENECTKSKEGVIIEKYPYLSDEARDKLVMETVFALYTIGGHVNPPIRHIVGHEAVASVKERLKNASEELEDYVKVGCSVDILKDENSLYAISN</sequence>
<dbReference type="Pfam" id="PF00106">
    <property type="entry name" value="adh_short"/>
    <property type="match status" value="1"/>
</dbReference>
<dbReference type="InterPro" id="IPR036291">
    <property type="entry name" value="NAD(P)-bd_dom_sf"/>
</dbReference>
<accession>A0A0B1P6B7</accession>
<dbReference type="OMA" id="HNEPRVW"/>
<dbReference type="AlphaFoldDB" id="A0A0B1P6B7"/>
<name>A0A0B1P6B7_UNCNE</name>
<protein>
    <submittedName>
        <fullName evidence="3">Putative short chain dehydrogenase reductase family protein</fullName>
    </submittedName>
</protein>
<comment type="caution">
    <text evidence="3">The sequence shown here is derived from an EMBL/GenBank/DDBJ whole genome shotgun (WGS) entry which is preliminary data.</text>
</comment>
<dbReference type="InterPro" id="IPR002347">
    <property type="entry name" value="SDR_fam"/>
</dbReference>
<gene>
    <name evidence="3" type="ORF">EV44_g0818</name>
</gene>
<evidence type="ECO:0000256" key="1">
    <source>
        <dbReference type="ARBA" id="ARBA00006484"/>
    </source>
</evidence>
<dbReference type="Gene3D" id="3.40.50.720">
    <property type="entry name" value="NAD(P)-binding Rossmann-like Domain"/>
    <property type="match status" value="1"/>
</dbReference>
<dbReference type="STRING" id="52586.A0A0B1P6B7"/>
<proteinExistence type="inferred from homology"/>
<dbReference type="EMBL" id="JNVN01002036">
    <property type="protein sequence ID" value="KHJ32496.1"/>
    <property type="molecule type" value="Genomic_DNA"/>
</dbReference>